<proteinExistence type="predicted"/>
<evidence type="ECO:0000313" key="3">
    <source>
        <dbReference type="Proteomes" id="UP001164929"/>
    </source>
</evidence>
<dbReference type="EMBL" id="JAQIZT010000012">
    <property type="protein sequence ID" value="KAJ6976436.1"/>
    <property type="molecule type" value="Genomic_DNA"/>
</dbReference>
<comment type="caution">
    <text evidence="2">The sequence shown here is derived from an EMBL/GenBank/DDBJ whole genome shotgun (WGS) entry which is preliminary data.</text>
</comment>
<sequence>MSSSSPKSREETRNQNNKTAKKQPVAAALCISYNSSSNAAATVRPLPCISCPSCAGRISSKPSSLHSTVPAPLGWLPIHEKYNSKVASRQQQDSILSH</sequence>
<dbReference type="Proteomes" id="UP001164929">
    <property type="component" value="Chromosome 12"/>
</dbReference>
<reference evidence="2" key="1">
    <citation type="journal article" date="2023" name="Mol. Ecol. Resour.">
        <title>Chromosome-level genome assembly of a triploid poplar Populus alba 'Berolinensis'.</title>
        <authorList>
            <person name="Chen S."/>
            <person name="Yu Y."/>
            <person name="Wang X."/>
            <person name="Wang S."/>
            <person name="Zhang T."/>
            <person name="Zhou Y."/>
            <person name="He R."/>
            <person name="Meng N."/>
            <person name="Wang Y."/>
            <person name="Liu W."/>
            <person name="Liu Z."/>
            <person name="Liu J."/>
            <person name="Guo Q."/>
            <person name="Huang H."/>
            <person name="Sederoff R.R."/>
            <person name="Wang G."/>
            <person name="Qu G."/>
            <person name="Chen S."/>
        </authorList>
    </citation>
    <scope>NUCLEOTIDE SEQUENCE</scope>
    <source>
        <strain evidence="2">SC-2020</strain>
    </source>
</reference>
<feature type="region of interest" description="Disordered" evidence="1">
    <location>
        <begin position="1"/>
        <end position="23"/>
    </location>
</feature>
<evidence type="ECO:0000256" key="1">
    <source>
        <dbReference type="SAM" id="MobiDB-lite"/>
    </source>
</evidence>
<dbReference type="AlphaFoldDB" id="A0AAD6LZY8"/>
<protein>
    <submittedName>
        <fullName evidence="2">Uncharacterized protein</fullName>
    </submittedName>
</protein>
<accession>A0AAD6LZY8</accession>
<keyword evidence="3" id="KW-1185">Reference proteome</keyword>
<evidence type="ECO:0000313" key="2">
    <source>
        <dbReference type="EMBL" id="KAJ6976436.1"/>
    </source>
</evidence>
<organism evidence="2 3">
    <name type="scientific">Populus alba x Populus x berolinensis</name>
    <dbReference type="NCBI Taxonomy" id="444605"/>
    <lineage>
        <taxon>Eukaryota</taxon>
        <taxon>Viridiplantae</taxon>
        <taxon>Streptophyta</taxon>
        <taxon>Embryophyta</taxon>
        <taxon>Tracheophyta</taxon>
        <taxon>Spermatophyta</taxon>
        <taxon>Magnoliopsida</taxon>
        <taxon>eudicotyledons</taxon>
        <taxon>Gunneridae</taxon>
        <taxon>Pentapetalae</taxon>
        <taxon>rosids</taxon>
        <taxon>fabids</taxon>
        <taxon>Malpighiales</taxon>
        <taxon>Salicaceae</taxon>
        <taxon>Saliceae</taxon>
        <taxon>Populus</taxon>
    </lineage>
</organism>
<name>A0AAD6LZY8_9ROSI</name>
<gene>
    <name evidence="2" type="ORF">NC653_028537</name>
</gene>